<evidence type="ECO:0000313" key="2">
    <source>
        <dbReference type="EMBL" id="MBK3332056.1"/>
    </source>
</evidence>
<evidence type="ECO:0000256" key="1">
    <source>
        <dbReference type="ARBA" id="ARBA00022801"/>
    </source>
</evidence>
<reference evidence="2 3" key="1">
    <citation type="journal article" date="2021" name="Syst. Appl. Microbiol.">
        <title>Persephonella atlantica sp. nov.: How to adapt to physico-chemical gradients in high temperature hydrothermal habitats.</title>
        <authorList>
            <person name="Francois D.X."/>
            <person name="Godfroy A."/>
            <person name="Mathien C."/>
            <person name="Aube J."/>
            <person name="Cathalot C."/>
            <person name="Lesongeur F."/>
            <person name="L'Haridon S."/>
            <person name="Philippon X."/>
            <person name="Roussel E.G."/>
        </authorList>
    </citation>
    <scope>NUCLEOTIDE SEQUENCE [LARGE SCALE GENOMIC DNA]</scope>
    <source>
        <strain evidence="2 3">MO1340</strain>
    </source>
</reference>
<dbReference type="NCBIfam" id="TIGR01488">
    <property type="entry name" value="HAD-SF-IB"/>
    <property type="match status" value="1"/>
</dbReference>
<comment type="caution">
    <text evidence="2">The sequence shown here is derived from an EMBL/GenBank/DDBJ whole genome shotgun (WGS) entry which is preliminary data.</text>
</comment>
<dbReference type="InterPro" id="IPR023214">
    <property type="entry name" value="HAD_sf"/>
</dbReference>
<dbReference type="InterPro" id="IPR036412">
    <property type="entry name" value="HAD-like_sf"/>
</dbReference>
<dbReference type="Proteomes" id="UP000772812">
    <property type="component" value="Unassembled WGS sequence"/>
</dbReference>
<dbReference type="GO" id="GO:0016787">
    <property type="term" value="F:hydrolase activity"/>
    <property type="evidence" value="ECO:0007669"/>
    <property type="project" value="UniProtKB-KW"/>
</dbReference>
<dbReference type="PANTHER" id="PTHR28181">
    <property type="entry name" value="UPF0655 PROTEIN YCR015C"/>
    <property type="match status" value="1"/>
</dbReference>
<dbReference type="EC" id="3.1.3.-" evidence="2"/>
<dbReference type="RefSeq" id="WP_200673446.1">
    <property type="nucleotide sequence ID" value="NZ_JAACYA010000001.1"/>
</dbReference>
<organism evidence="2 3">
    <name type="scientific">Persephonella atlantica</name>
    <dbReference type="NCBI Taxonomy" id="2699429"/>
    <lineage>
        <taxon>Bacteria</taxon>
        <taxon>Pseudomonadati</taxon>
        <taxon>Aquificota</taxon>
        <taxon>Aquificia</taxon>
        <taxon>Aquificales</taxon>
        <taxon>Hydrogenothermaceae</taxon>
        <taxon>Persephonella</taxon>
    </lineage>
</organism>
<name>A0ABS1GGK7_9AQUI</name>
<proteinExistence type="predicted"/>
<dbReference type="Pfam" id="PF12710">
    <property type="entry name" value="HAD"/>
    <property type="match status" value="1"/>
</dbReference>
<dbReference type="InterPro" id="IPR006384">
    <property type="entry name" value="HAD_hydro_PyrdxlP_Pase-like"/>
</dbReference>
<dbReference type="Gene3D" id="3.40.50.1000">
    <property type="entry name" value="HAD superfamily/HAD-like"/>
    <property type="match status" value="1"/>
</dbReference>
<dbReference type="NCBIfam" id="TIGR01489">
    <property type="entry name" value="DKMTPPase-SF"/>
    <property type="match status" value="1"/>
</dbReference>
<protein>
    <submittedName>
        <fullName evidence="2">MtnX-like HAD-IB family phosphatase</fullName>
        <ecNumber evidence="2">3.1.3.-</ecNumber>
    </submittedName>
</protein>
<evidence type="ECO:0000313" key="3">
    <source>
        <dbReference type="Proteomes" id="UP000772812"/>
    </source>
</evidence>
<dbReference type="InterPro" id="IPR050849">
    <property type="entry name" value="HAD-like_hydrolase_phosphatase"/>
</dbReference>
<accession>A0ABS1GGK7</accession>
<gene>
    <name evidence="2" type="ORF">GWK41_03110</name>
</gene>
<dbReference type="Gene3D" id="3.90.1470.20">
    <property type="match status" value="1"/>
</dbReference>
<sequence>MQKYRKREKRVKAIFFSDFDGTVTKKDVIESIMSYFAPPHWKNIHNSLIRGKLDIDVGIRMMFNLIPCDSKEEIIKWCLENVELREGFGEFLQYLNSKGVHFVILSGGLDFYIYPLLHRYLNLIHKIHCNRFRCYNGKMDLFFTYRCNCKCRRNCGTCKLYVIQKYYKNYSLKFYAGDGITDLDACQYNDIIFSTGGLTGYLKKYKNKRTRHFETFYDVINAMEEMERESYYEKSL</sequence>
<dbReference type="PANTHER" id="PTHR28181:SF2">
    <property type="entry name" value="PHOSPHORIC MONOESTER HYDROLASE"/>
    <property type="match status" value="1"/>
</dbReference>
<keyword evidence="1 2" id="KW-0378">Hydrolase</keyword>
<keyword evidence="3" id="KW-1185">Reference proteome</keyword>
<dbReference type="SUPFAM" id="SSF56784">
    <property type="entry name" value="HAD-like"/>
    <property type="match status" value="1"/>
</dbReference>
<dbReference type="EMBL" id="JAACYA010000001">
    <property type="protein sequence ID" value="MBK3332056.1"/>
    <property type="molecule type" value="Genomic_DNA"/>
</dbReference>